<accession>A0A5S9QZJ3</accession>
<comment type="subcellular location">
    <subcellularLocation>
        <location evidence="10">Cell inner membrane</location>
        <topology evidence="10">Peripheral membrane protein</topology>
        <orientation evidence="10">Cytoplasmic side</orientation>
    </subcellularLocation>
</comment>
<evidence type="ECO:0000256" key="10">
    <source>
        <dbReference type="HAMAP-Rule" id="MF_00575"/>
    </source>
</evidence>
<feature type="binding site" evidence="10">
    <location>
        <position position="197"/>
    </location>
    <ligand>
        <name>Mn(2+)</name>
        <dbReference type="ChEBI" id="CHEBI:29035"/>
        <label>1</label>
    </ligand>
</feature>
<dbReference type="Gene3D" id="3.60.21.10">
    <property type="match status" value="1"/>
</dbReference>
<evidence type="ECO:0000256" key="7">
    <source>
        <dbReference type="ARBA" id="ARBA00023098"/>
    </source>
</evidence>
<comment type="catalytic activity">
    <reaction evidence="10">
        <text>UDP-2-N,3-O-bis[(3R)-3-hydroxytetradecanoyl]-alpha-D-glucosamine + H2O = 2-N,3-O-bis[(3R)-3-hydroxytetradecanoyl]-alpha-D-glucosaminyl 1-phosphate + UMP + 2 H(+)</text>
        <dbReference type="Rhea" id="RHEA:25213"/>
        <dbReference type="ChEBI" id="CHEBI:15377"/>
        <dbReference type="ChEBI" id="CHEBI:15378"/>
        <dbReference type="ChEBI" id="CHEBI:57865"/>
        <dbReference type="ChEBI" id="CHEBI:57957"/>
        <dbReference type="ChEBI" id="CHEBI:78847"/>
        <dbReference type="EC" id="3.6.1.54"/>
    </reaction>
</comment>
<dbReference type="NCBIfam" id="NF003743">
    <property type="entry name" value="PRK05340.1"/>
    <property type="match status" value="1"/>
</dbReference>
<sequence>MTLRFISDLHLDESRPDLAQGFFDYLEKLPTDTEALYILGDFFEAWVGDDDDLPFHLNVKQRLKALTEKGIALYFMHGNRDFMIGEQFAEETGGKLLEEGSIIKHSNQQYLLMHGDSLCIDDEEYQAFRAQIRNPATIQLLMSQSLDERRALAKSLRENSQSQNSNKAEDIMDVNQHEVERIMQENAVSLLIHGHTHRPAIHEFVLNDSTAKRVVLGDWHDTGWEVTVTDDNEISLNEFRLAH</sequence>
<feature type="binding site" evidence="10">
    <location>
        <position position="10"/>
    </location>
    <ligand>
        <name>Mn(2+)</name>
        <dbReference type="ChEBI" id="CHEBI:29035"/>
        <label>1</label>
    </ligand>
</feature>
<evidence type="ECO:0000256" key="2">
    <source>
        <dbReference type="ARBA" id="ARBA00022516"/>
    </source>
</evidence>
<evidence type="ECO:0000313" key="13">
    <source>
        <dbReference type="Proteomes" id="UP000441399"/>
    </source>
</evidence>
<dbReference type="HAMAP" id="MF_00575">
    <property type="entry name" value="LpxH"/>
    <property type="match status" value="1"/>
</dbReference>
<dbReference type="Proteomes" id="UP000441399">
    <property type="component" value="Unassembled WGS sequence"/>
</dbReference>
<dbReference type="NCBIfam" id="TIGR01854">
    <property type="entry name" value="lipid_A_lpxH"/>
    <property type="match status" value="1"/>
</dbReference>
<dbReference type="GO" id="GO:0005737">
    <property type="term" value="C:cytoplasm"/>
    <property type="evidence" value="ECO:0007669"/>
    <property type="project" value="InterPro"/>
</dbReference>
<dbReference type="GO" id="GO:0009245">
    <property type="term" value="P:lipid A biosynthetic process"/>
    <property type="evidence" value="ECO:0007669"/>
    <property type="project" value="UniProtKB-UniRule"/>
</dbReference>
<keyword evidence="6 10" id="KW-0378">Hydrolase</keyword>
<dbReference type="EMBL" id="CACSIO010000061">
    <property type="protein sequence ID" value="CAA0124991.1"/>
    <property type="molecule type" value="Genomic_DNA"/>
</dbReference>
<feature type="binding site" evidence="10">
    <location>
        <position position="41"/>
    </location>
    <ligand>
        <name>Mn(2+)</name>
        <dbReference type="ChEBI" id="CHEBI:29035"/>
        <label>2</label>
    </ligand>
</feature>
<feature type="binding site" evidence="10">
    <location>
        <begin position="79"/>
        <end position="80"/>
    </location>
    <ligand>
        <name>substrate</name>
    </ligand>
</feature>
<comment type="cofactor">
    <cofactor evidence="10">
        <name>Mn(2+)</name>
        <dbReference type="ChEBI" id="CHEBI:29035"/>
    </cofactor>
    <text evidence="10">Binds 2 Mn(2+) ions per subunit in a binuclear metal center.</text>
</comment>
<dbReference type="PANTHER" id="PTHR34990:SF1">
    <property type="entry name" value="UDP-2,3-DIACYLGLUCOSAMINE HYDROLASE"/>
    <property type="match status" value="1"/>
</dbReference>
<keyword evidence="9 10" id="KW-0464">Manganese</keyword>
<evidence type="ECO:0000313" key="12">
    <source>
        <dbReference type="EMBL" id="CAA0124991.1"/>
    </source>
</evidence>
<keyword evidence="13" id="KW-1185">Reference proteome</keyword>
<dbReference type="EC" id="3.6.1.54" evidence="10"/>
<proteinExistence type="inferred from homology"/>
<evidence type="ECO:0000256" key="4">
    <source>
        <dbReference type="ARBA" id="ARBA00022556"/>
    </source>
</evidence>
<evidence type="ECO:0000259" key="11">
    <source>
        <dbReference type="Pfam" id="PF00149"/>
    </source>
</evidence>
<evidence type="ECO:0000256" key="9">
    <source>
        <dbReference type="ARBA" id="ARBA00023211"/>
    </source>
</evidence>
<dbReference type="InterPro" id="IPR004843">
    <property type="entry name" value="Calcineurin-like_PHP"/>
</dbReference>
<evidence type="ECO:0000256" key="8">
    <source>
        <dbReference type="ARBA" id="ARBA00023136"/>
    </source>
</evidence>
<reference evidence="12 13" key="1">
    <citation type="submission" date="2019-11" db="EMBL/GenBank/DDBJ databases">
        <authorList>
            <person name="Holert J."/>
        </authorList>
    </citation>
    <scope>NUCLEOTIDE SEQUENCE [LARGE SCALE GENOMIC DNA]</scope>
    <source>
        <strain evidence="12">SB11_3</strain>
    </source>
</reference>
<feature type="binding site" evidence="10">
    <location>
        <position position="195"/>
    </location>
    <ligand>
        <name>Mn(2+)</name>
        <dbReference type="ChEBI" id="CHEBI:29035"/>
        <label>2</label>
    </ligand>
</feature>
<feature type="binding site" evidence="10">
    <location>
        <position position="79"/>
    </location>
    <ligand>
        <name>Mn(2+)</name>
        <dbReference type="ChEBI" id="CHEBI:29035"/>
        <label>2</label>
    </ligand>
</feature>
<evidence type="ECO:0000256" key="3">
    <source>
        <dbReference type="ARBA" id="ARBA00022519"/>
    </source>
</evidence>
<comment type="similarity">
    <text evidence="10">Belongs to the LpxH family.</text>
</comment>
<feature type="binding site" evidence="10">
    <location>
        <position position="195"/>
    </location>
    <ligand>
        <name>substrate</name>
    </ligand>
</feature>
<feature type="binding site" evidence="10">
    <location>
        <position position="160"/>
    </location>
    <ligand>
        <name>substrate</name>
    </ligand>
</feature>
<keyword evidence="4 10" id="KW-0441">Lipid A biosynthesis</keyword>
<evidence type="ECO:0000256" key="5">
    <source>
        <dbReference type="ARBA" id="ARBA00022723"/>
    </source>
</evidence>
<dbReference type="PANTHER" id="PTHR34990">
    <property type="entry name" value="UDP-2,3-DIACYLGLUCOSAMINE HYDROLASE-RELATED"/>
    <property type="match status" value="1"/>
</dbReference>
<organism evidence="12 13">
    <name type="scientific">BD1-7 clade bacterium</name>
    <dbReference type="NCBI Taxonomy" id="2029982"/>
    <lineage>
        <taxon>Bacteria</taxon>
        <taxon>Pseudomonadati</taxon>
        <taxon>Pseudomonadota</taxon>
        <taxon>Gammaproteobacteria</taxon>
        <taxon>Cellvibrionales</taxon>
        <taxon>Spongiibacteraceae</taxon>
        <taxon>BD1-7 clade</taxon>
    </lineage>
</organism>
<keyword evidence="1 10" id="KW-1003">Cell membrane</keyword>
<dbReference type="SUPFAM" id="SSF56300">
    <property type="entry name" value="Metallo-dependent phosphatases"/>
    <property type="match status" value="1"/>
</dbReference>
<feature type="binding site" evidence="10">
    <location>
        <position position="164"/>
    </location>
    <ligand>
        <name>substrate</name>
    </ligand>
</feature>
<keyword evidence="7 10" id="KW-0443">Lipid metabolism</keyword>
<protein>
    <recommendedName>
        <fullName evidence="10">UDP-2,3-diacylglucosamine hydrolase</fullName>
        <ecNumber evidence="10">3.6.1.54</ecNumber>
    </recommendedName>
    <alternativeName>
        <fullName evidence="10">UDP-2,3-diacylglucosamine diphosphatase</fullName>
    </alternativeName>
</protein>
<dbReference type="CDD" id="cd07398">
    <property type="entry name" value="MPP_YbbF-LpxH"/>
    <property type="match status" value="1"/>
</dbReference>
<dbReference type="UniPathway" id="UPA00359">
    <property type="reaction ID" value="UER00480"/>
</dbReference>
<keyword evidence="2 10" id="KW-0444">Lipid biosynthesis</keyword>
<dbReference type="InterPro" id="IPR043461">
    <property type="entry name" value="LpxH-like"/>
</dbReference>
<dbReference type="Pfam" id="PF00149">
    <property type="entry name" value="Metallophos"/>
    <property type="match status" value="1"/>
</dbReference>
<keyword evidence="5 10" id="KW-0479">Metal-binding</keyword>
<feature type="domain" description="Calcineurin-like phosphoesterase" evidence="11">
    <location>
        <begin position="1"/>
        <end position="199"/>
    </location>
</feature>
<evidence type="ECO:0000256" key="1">
    <source>
        <dbReference type="ARBA" id="ARBA00022475"/>
    </source>
</evidence>
<dbReference type="GO" id="GO:0019897">
    <property type="term" value="C:extrinsic component of plasma membrane"/>
    <property type="evidence" value="ECO:0007669"/>
    <property type="project" value="UniProtKB-UniRule"/>
</dbReference>
<dbReference type="GO" id="GO:0008758">
    <property type="term" value="F:UDP-2,3-diacylglucosamine hydrolase activity"/>
    <property type="evidence" value="ECO:0007669"/>
    <property type="project" value="UniProtKB-UniRule"/>
</dbReference>
<evidence type="ECO:0000256" key="6">
    <source>
        <dbReference type="ARBA" id="ARBA00022801"/>
    </source>
</evidence>
<dbReference type="GO" id="GO:0030145">
    <property type="term" value="F:manganese ion binding"/>
    <property type="evidence" value="ECO:0007669"/>
    <property type="project" value="UniProtKB-UniRule"/>
</dbReference>
<dbReference type="InterPro" id="IPR010138">
    <property type="entry name" value="UDP-diacylglucosamine_Hdrlase"/>
</dbReference>
<dbReference type="AlphaFoldDB" id="A0A5S9QZJ3"/>
<name>A0A5S9QZJ3_9GAMM</name>
<gene>
    <name evidence="12" type="primary">lpxH_2</name>
    <name evidence="10" type="synonym">lpxH</name>
    <name evidence="12" type="ORF">OPDIPICF_03291</name>
</gene>
<keyword evidence="8 10" id="KW-0472">Membrane</keyword>
<feature type="binding site" evidence="10">
    <location>
        <position position="114"/>
    </location>
    <ligand>
        <name>Mn(2+)</name>
        <dbReference type="ChEBI" id="CHEBI:29035"/>
        <label>2</label>
    </ligand>
</feature>
<feature type="binding site" evidence="10">
    <location>
        <position position="8"/>
    </location>
    <ligand>
        <name>Mn(2+)</name>
        <dbReference type="ChEBI" id="CHEBI:29035"/>
        <label>1</label>
    </ligand>
</feature>
<feature type="binding site" evidence="10">
    <location>
        <position position="41"/>
    </location>
    <ligand>
        <name>Mn(2+)</name>
        <dbReference type="ChEBI" id="CHEBI:29035"/>
        <label>1</label>
    </ligand>
</feature>
<keyword evidence="3 10" id="KW-0997">Cell inner membrane</keyword>
<feature type="binding site" evidence="10">
    <location>
        <position position="167"/>
    </location>
    <ligand>
        <name>substrate</name>
    </ligand>
</feature>
<dbReference type="InterPro" id="IPR029052">
    <property type="entry name" value="Metallo-depent_PP-like"/>
</dbReference>
<comment type="function">
    <text evidence="10">Hydrolyzes the pyrophosphate bond of UDP-2,3-diacylglucosamine to yield 2,3-diacylglucosamine 1-phosphate (lipid X) and UMP by catalyzing the attack of water at the alpha-P atom. Involved in the biosynthesis of lipid A, a phosphorylated glycolipid that anchors the lipopolysaccharide to the outer membrane of the cell.</text>
</comment>
<feature type="binding site" evidence="10">
    <location>
        <position position="122"/>
    </location>
    <ligand>
        <name>substrate</name>
    </ligand>
</feature>
<dbReference type="OrthoDB" id="9783283at2"/>
<comment type="pathway">
    <text evidence="10">Glycolipid biosynthesis; lipid IV(A) biosynthesis; lipid IV(A) from (3R)-3-hydroxytetradecanoyl-[acyl-carrier-protein] and UDP-N-acetyl-alpha-D-glucosamine: step 4/6.</text>
</comment>